<feature type="transmembrane region" description="Helical" evidence="1">
    <location>
        <begin position="188"/>
        <end position="209"/>
    </location>
</feature>
<feature type="transmembrane region" description="Helical" evidence="1">
    <location>
        <begin position="281"/>
        <end position="303"/>
    </location>
</feature>
<sequence length="313" mass="36307">MKKILFVCFFILQIKNAYGCSCSRDQINQEEYDKYTLIFLGKIIQVEDCDNEGYQEFTFEIEELFKGQTTTFVSGFNNCGGVCNYGYKIGQKWLVFSNPEYGLINDQHACNASLIVAHEENETLIGKDDYLSLKDWEFEITFLNSRKTKDVKIVSFQFVQVIPILKEVIILGFFFFIFFFSIKFKLKLVLYSFGFGSIAGVSYYSVLISNFPEPINYVLIISLIMLFLLIASAIYYIGTKEKLIFKTSLIFNFITYATFIITTIFMIVLNRHQSITYNTSFFTILLMVLGVGIFFSLFVSSFVELFKRIKQHN</sequence>
<accession>A0A238U4L8</accession>
<protein>
    <submittedName>
        <fullName evidence="2">Uncharacterized protein</fullName>
    </submittedName>
</protein>
<dbReference type="AlphaFoldDB" id="A0A238U4L8"/>
<dbReference type="KEGG" id="tje:TJEJU_0350"/>
<dbReference type="RefSeq" id="WP_095069013.1">
    <property type="nucleotide sequence ID" value="NZ_LT899436.1"/>
</dbReference>
<keyword evidence="1" id="KW-0472">Membrane</keyword>
<name>A0A238U4L8_9FLAO</name>
<evidence type="ECO:0000256" key="1">
    <source>
        <dbReference type="SAM" id="Phobius"/>
    </source>
</evidence>
<keyword evidence="1" id="KW-1133">Transmembrane helix</keyword>
<dbReference type="Proteomes" id="UP000215214">
    <property type="component" value="Chromosome TJEJU"/>
</dbReference>
<dbReference type="OrthoDB" id="1188937at2"/>
<feature type="transmembrane region" description="Helical" evidence="1">
    <location>
        <begin position="249"/>
        <end position="269"/>
    </location>
</feature>
<feature type="transmembrane region" description="Helical" evidence="1">
    <location>
        <begin position="215"/>
        <end position="237"/>
    </location>
</feature>
<reference evidence="2 3" key="1">
    <citation type="submission" date="2017-07" db="EMBL/GenBank/DDBJ databases">
        <authorList>
            <person name="Sun Z.S."/>
            <person name="Albrecht U."/>
            <person name="Echele G."/>
            <person name="Lee C.C."/>
        </authorList>
    </citation>
    <scope>NUCLEOTIDE SEQUENCE [LARGE SCALE GENOMIC DNA]</scope>
    <source>
        <strain evidence="3">type strain: KCTC 22618</strain>
    </source>
</reference>
<feature type="transmembrane region" description="Helical" evidence="1">
    <location>
        <begin position="158"/>
        <end position="181"/>
    </location>
</feature>
<dbReference type="Gene3D" id="2.40.50.120">
    <property type="match status" value="1"/>
</dbReference>
<evidence type="ECO:0000313" key="2">
    <source>
        <dbReference type="EMBL" id="SNR14149.1"/>
    </source>
</evidence>
<proteinExistence type="predicted"/>
<gene>
    <name evidence="2" type="ORF">TJEJU_0350</name>
</gene>
<organism evidence="2 3">
    <name type="scientific">Tenacibaculum jejuense</name>
    <dbReference type="NCBI Taxonomy" id="584609"/>
    <lineage>
        <taxon>Bacteria</taxon>
        <taxon>Pseudomonadati</taxon>
        <taxon>Bacteroidota</taxon>
        <taxon>Flavobacteriia</taxon>
        <taxon>Flavobacteriales</taxon>
        <taxon>Flavobacteriaceae</taxon>
        <taxon>Tenacibaculum</taxon>
    </lineage>
</organism>
<dbReference type="InterPro" id="IPR008993">
    <property type="entry name" value="TIMP-like_OB-fold"/>
</dbReference>
<keyword evidence="1" id="KW-0812">Transmembrane</keyword>
<keyword evidence="3" id="KW-1185">Reference proteome</keyword>
<evidence type="ECO:0000313" key="3">
    <source>
        <dbReference type="Proteomes" id="UP000215214"/>
    </source>
</evidence>
<dbReference type="EMBL" id="LT899436">
    <property type="protein sequence ID" value="SNR14149.1"/>
    <property type="molecule type" value="Genomic_DNA"/>
</dbReference>